<comment type="caution">
    <text evidence="1">The sequence shown here is derived from an EMBL/GenBank/DDBJ whole genome shotgun (WGS) entry which is preliminary data.</text>
</comment>
<evidence type="ECO:0000313" key="2">
    <source>
        <dbReference type="Proteomes" id="UP001180845"/>
    </source>
</evidence>
<organism evidence="1 2">
    <name type="scientific">Haloactinomyces albus</name>
    <dbReference type="NCBI Taxonomy" id="1352928"/>
    <lineage>
        <taxon>Bacteria</taxon>
        <taxon>Bacillati</taxon>
        <taxon>Actinomycetota</taxon>
        <taxon>Actinomycetes</taxon>
        <taxon>Actinopolysporales</taxon>
        <taxon>Actinopolysporaceae</taxon>
        <taxon>Haloactinomyces</taxon>
    </lineage>
</organism>
<keyword evidence="2" id="KW-1185">Reference proteome</keyword>
<dbReference type="RefSeq" id="WP_310274529.1">
    <property type="nucleotide sequence ID" value="NZ_JAVDXW010000001.1"/>
</dbReference>
<dbReference type="AlphaFoldDB" id="A0AAE4CP46"/>
<dbReference type="EMBL" id="JAVDXW010000001">
    <property type="protein sequence ID" value="MDR7302742.1"/>
    <property type="molecule type" value="Genomic_DNA"/>
</dbReference>
<accession>A0AAE4CP46</accession>
<sequence>MPHPEQEPTFLPLTVAIAKSSADPTDSALSDPVGRQSLHAVRQRAEEANTTAAGCWAALLGGCESPERRAMPTRLRALAEATSLYVGTRWWCGHGATHRRRVAEAQLRINDAVREGDGAEFADAFVGYDQAIATAMVSVPSRLENPTP</sequence>
<dbReference type="Proteomes" id="UP001180845">
    <property type="component" value="Unassembled WGS sequence"/>
</dbReference>
<evidence type="ECO:0000313" key="1">
    <source>
        <dbReference type="EMBL" id="MDR7302742.1"/>
    </source>
</evidence>
<protein>
    <submittedName>
        <fullName evidence="1">Uncharacterized protein</fullName>
    </submittedName>
</protein>
<reference evidence="1" key="1">
    <citation type="submission" date="2023-07" db="EMBL/GenBank/DDBJ databases">
        <title>Sequencing the genomes of 1000 actinobacteria strains.</title>
        <authorList>
            <person name="Klenk H.-P."/>
        </authorList>
    </citation>
    <scope>NUCLEOTIDE SEQUENCE</scope>
    <source>
        <strain evidence="1">DSM 45977</strain>
    </source>
</reference>
<gene>
    <name evidence="1" type="ORF">JOF55_002923</name>
</gene>
<proteinExistence type="predicted"/>
<name>A0AAE4CP46_9ACTN</name>